<evidence type="ECO:0000256" key="3">
    <source>
        <dbReference type="ARBA" id="ARBA00023274"/>
    </source>
</evidence>
<dbReference type="GeneID" id="36937436"/>
<dbReference type="PIRSF" id="PIRSF002161">
    <property type="entry name" value="Ribosomal_L5"/>
    <property type="match status" value="1"/>
</dbReference>
<dbReference type="RefSeq" id="YP_009485525.1">
    <property type="nucleotide sequence ID" value="NC_037729.1"/>
</dbReference>
<dbReference type="GO" id="GO:0003735">
    <property type="term" value="F:structural constituent of ribosome"/>
    <property type="evidence" value="ECO:0007669"/>
    <property type="project" value="InterPro"/>
</dbReference>
<evidence type="ECO:0000256" key="4">
    <source>
        <dbReference type="RuleBase" id="RU003930"/>
    </source>
</evidence>
<keyword evidence="2 4" id="KW-0689">Ribosomal protein</keyword>
<dbReference type="PANTHER" id="PTHR11994">
    <property type="entry name" value="60S RIBOSOMAL PROTEIN L11-RELATED"/>
    <property type="match status" value="1"/>
</dbReference>
<evidence type="ECO:0000259" key="5">
    <source>
        <dbReference type="Pfam" id="PF00673"/>
    </source>
</evidence>
<dbReference type="InterPro" id="IPR002132">
    <property type="entry name" value="Ribosomal_uL5"/>
</dbReference>
<organism evidence="6">
    <name type="scientific">Nitzschia alba</name>
    <name type="common">Marine diatom</name>
    <dbReference type="NCBI Taxonomy" id="2858"/>
    <lineage>
        <taxon>Eukaryota</taxon>
        <taxon>Sar</taxon>
        <taxon>Stramenopiles</taxon>
        <taxon>Ochrophyta</taxon>
        <taxon>Bacillariophyta</taxon>
        <taxon>Bacillariophyceae</taxon>
        <taxon>Bacillariophycidae</taxon>
        <taxon>Bacillariales</taxon>
        <taxon>Bacillariaceae</taxon>
        <taxon>Nitzschia</taxon>
    </lineage>
</organism>
<dbReference type="GO" id="GO:0006412">
    <property type="term" value="P:translation"/>
    <property type="evidence" value="ECO:0007669"/>
    <property type="project" value="InterPro"/>
</dbReference>
<gene>
    <name evidence="6" type="primary">rpl5</name>
</gene>
<reference evidence="6" key="1">
    <citation type="submission" date="2017-09" db="EMBL/GenBank/DDBJ databases">
        <title>Comparative analysis of the mitochondrial genomes of 6 newly sequenced diatoms reveals group II introns in the barcoding region of cox1.</title>
        <authorList>
            <person name="Keepers K.G."/>
            <person name="Pogoda C.S."/>
            <person name="Kane N.C."/>
            <person name="Hamsher S.E."/>
            <person name="Stepanek J.G."/>
            <person name="Kociolek J.P."/>
        </authorList>
    </citation>
    <scope>NUCLEOTIDE SEQUENCE</scope>
</reference>
<dbReference type="AlphaFoldDB" id="A0A2R4A3D9"/>
<sequence length="178" mass="20648">MSILENYYKKVIQYDLINKFFYTHLNEIPQLKKIILNFGCKHFEVRNIASALLSLELVTMKQGSLVKSKRSNILLKIRKGNPVGCVVVLKKNMMYTFLFKLLSDVFPSLKDFKGISVPKKLGVTSFSFTLKDLISFKELEKQFYLFINLPPLNVTLVTNTKTKEELLYLLRSFKLPLV</sequence>
<protein>
    <submittedName>
        <fullName evidence="6">Ribosomal protein L5</fullName>
    </submittedName>
</protein>
<dbReference type="GO" id="GO:1990904">
    <property type="term" value="C:ribonucleoprotein complex"/>
    <property type="evidence" value="ECO:0007669"/>
    <property type="project" value="UniProtKB-KW"/>
</dbReference>
<keyword evidence="3 4" id="KW-0687">Ribonucleoprotein</keyword>
<dbReference type="Gene3D" id="3.30.1440.10">
    <property type="match status" value="1"/>
</dbReference>
<geneLocation type="mitochondrion" evidence="6"/>
<dbReference type="InterPro" id="IPR022803">
    <property type="entry name" value="Ribosomal_uL5_dom_sf"/>
</dbReference>
<proteinExistence type="inferred from homology"/>
<evidence type="ECO:0000256" key="1">
    <source>
        <dbReference type="ARBA" id="ARBA00008553"/>
    </source>
</evidence>
<evidence type="ECO:0000313" key="6">
    <source>
        <dbReference type="EMBL" id="AVR57589.1"/>
    </source>
</evidence>
<dbReference type="SUPFAM" id="SSF55282">
    <property type="entry name" value="RL5-like"/>
    <property type="match status" value="1"/>
</dbReference>
<evidence type="ECO:0000256" key="2">
    <source>
        <dbReference type="ARBA" id="ARBA00022980"/>
    </source>
</evidence>
<feature type="domain" description="Large ribosomal subunit protein uL5 C-terminal" evidence="5">
    <location>
        <begin position="82"/>
        <end position="176"/>
    </location>
</feature>
<keyword evidence="6" id="KW-0496">Mitochondrion</keyword>
<dbReference type="EMBL" id="MF997422">
    <property type="protein sequence ID" value="AVR57589.1"/>
    <property type="molecule type" value="Genomic_DNA"/>
</dbReference>
<name>A0A2R4A3D9_NITAL</name>
<accession>A0A2R4A3D9</accession>
<dbReference type="GO" id="GO:0005840">
    <property type="term" value="C:ribosome"/>
    <property type="evidence" value="ECO:0007669"/>
    <property type="project" value="UniProtKB-KW"/>
</dbReference>
<comment type="similarity">
    <text evidence="1 4">Belongs to the universal ribosomal protein uL5 family.</text>
</comment>
<dbReference type="Pfam" id="PF00673">
    <property type="entry name" value="Ribosomal_L5_C"/>
    <property type="match status" value="1"/>
</dbReference>
<dbReference type="InterPro" id="IPR031309">
    <property type="entry name" value="Ribosomal_uL5_C"/>
</dbReference>